<dbReference type="InterPro" id="IPR002781">
    <property type="entry name" value="TM_pro_TauE-like"/>
</dbReference>
<feature type="region of interest" description="Disordered" evidence="8">
    <location>
        <begin position="1"/>
        <end position="31"/>
    </location>
</feature>
<dbReference type="InterPro" id="IPR052017">
    <property type="entry name" value="TSUP"/>
</dbReference>
<keyword evidence="3 7" id="KW-1003">Cell membrane</keyword>
<dbReference type="PANTHER" id="PTHR30269">
    <property type="entry name" value="TRANSMEMBRANE PROTEIN YFCA"/>
    <property type="match status" value="1"/>
</dbReference>
<feature type="transmembrane region" description="Helical" evidence="7">
    <location>
        <begin position="170"/>
        <end position="189"/>
    </location>
</feature>
<feature type="transmembrane region" description="Helical" evidence="7">
    <location>
        <begin position="138"/>
        <end position="158"/>
    </location>
</feature>
<reference evidence="9 10" key="1">
    <citation type="journal article" date="2015" name="Nat. Commun.">
        <title>Genomic and transcriptomic evidence for scavenging of diverse organic compounds by widespread deep-sea archaea.</title>
        <authorList>
            <person name="Li M."/>
            <person name="Baker B.J."/>
            <person name="Anantharaman K."/>
            <person name="Jain S."/>
            <person name="Breier J.A."/>
            <person name="Dick G.J."/>
        </authorList>
    </citation>
    <scope>NUCLEOTIDE SEQUENCE [LARGE SCALE GENOMIC DNA]</scope>
    <source>
        <strain evidence="9">Cayman_51_deep</strain>
    </source>
</reference>
<evidence type="ECO:0000313" key="9">
    <source>
        <dbReference type="EMBL" id="PXF22103.1"/>
    </source>
</evidence>
<feature type="transmembrane region" description="Helical" evidence="7">
    <location>
        <begin position="299"/>
        <end position="319"/>
    </location>
</feature>
<evidence type="ECO:0000256" key="5">
    <source>
        <dbReference type="ARBA" id="ARBA00022989"/>
    </source>
</evidence>
<accession>A0A2V3HSL3</accession>
<protein>
    <recommendedName>
        <fullName evidence="7">Probable membrane transporter protein</fullName>
    </recommendedName>
</protein>
<dbReference type="GO" id="GO:0005886">
    <property type="term" value="C:plasma membrane"/>
    <property type="evidence" value="ECO:0007669"/>
    <property type="project" value="UniProtKB-SubCell"/>
</dbReference>
<evidence type="ECO:0000256" key="2">
    <source>
        <dbReference type="ARBA" id="ARBA00022448"/>
    </source>
</evidence>
<dbReference type="PANTHER" id="PTHR30269:SF37">
    <property type="entry name" value="MEMBRANE TRANSPORTER PROTEIN"/>
    <property type="match status" value="1"/>
</dbReference>
<feature type="transmembrane region" description="Helical" evidence="7">
    <location>
        <begin position="101"/>
        <end position="126"/>
    </location>
</feature>
<keyword evidence="4 7" id="KW-0812">Transmembrane</keyword>
<evidence type="ECO:0000256" key="4">
    <source>
        <dbReference type="ARBA" id="ARBA00022692"/>
    </source>
</evidence>
<organism evidence="9 10">
    <name type="scientific">Candidatus Thalassarchaeum betae</name>
    <dbReference type="NCBI Taxonomy" id="2599289"/>
    <lineage>
        <taxon>Archaea</taxon>
        <taxon>Methanobacteriati</taxon>
        <taxon>Thermoplasmatota</taxon>
        <taxon>Candidatus Poseidoniia</taxon>
        <taxon>Candidatus Poseidoniales</taxon>
        <taxon>Candidatus Thalassarchaeaceae</taxon>
        <taxon>Candidatus Thalassarchaeum</taxon>
    </lineage>
</organism>
<evidence type="ECO:0000256" key="1">
    <source>
        <dbReference type="ARBA" id="ARBA00004651"/>
    </source>
</evidence>
<dbReference type="AlphaFoldDB" id="A0A2V3HSL3"/>
<feature type="transmembrane region" description="Helical" evidence="7">
    <location>
        <begin position="270"/>
        <end position="293"/>
    </location>
</feature>
<keyword evidence="5 7" id="KW-1133">Transmembrane helix</keyword>
<comment type="subcellular location">
    <subcellularLocation>
        <location evidence="1 7">Cell membrane</location>
        <topology evidence="1 7">Multi-pass membrane protein</topology>
    </subcellularLocation>
</comment>
<feature type="transmembrane region" description="Helical" evidence="7">
    <location>
        <begin position="196"/>
        <end position="214"/>
    </location>
</feature>
<keyword evidence="2" id="KW-0813">Transport</keyword>
<proteinExistence type="inferred from homology"/>
<evidence type="ECO:0000256" key="7">
    <source>
        <dbReference type="RuleBase" id="RU363041"/>
    </source>
</evidence>
<feature type="compositionally biased region" description="Low complexity" evidence="8">
    <location>
        <begin position="8"/>
        <end position="29"/>
    </location>
</feature>
<dbReference type="Pfam" id="PF01925">
    <property type="entry name" value="TauE"/>
    <property type="match status" value="1"/>
</dbReference>
<evidence type="ECO:0000256" key="3">
    <source>
        <dbReference type="ARBA" id="ARBA00022475"/>
    </source>
</evidence>
<evidence type="ECO:0000313" key="10">
    <source>
        <dbReference type="Proteomes" id="UP000248161"/>
    </source>
</evidence>
<feature type="transmembrane region" description="Helical" evidence="7">
    <location>
        <begin position="326"/>
        <end position="344"/>
    </location>
</feature>
<comment type="caution">
    <text evidence="9">The sequence shown here is derived from an EMBL/GenBank/DDBJ whole genome shotgun (WGS) entry which is preliminary data.</text>
</comment>
<comment type="similarity">
    <text evidence="7">Belongs to the 4-toluene sulfonate uptake permease (TSUP) (TC 2.A.102) family.</text>
</comment>
<name>A0A2V3HSL3_9ARCH</name>
<dbReference type="Proteomes" id="UP000248161">
    <property type="component" value="Unassembled WGS sequence"/>
</dbReference>
<feature type="transmembrane region" description="Helical" evidence="7">
    <location>
        <begin position="234"/>
        <end position="258"/>
    </location>
</feature>
<evidence type="ECO:0000256" key="8">
    <source>
        <dbReference type="SAM" id="MobiDB-lite"/>
    </source>
</evidence>
<keyword evidence="6 7" id="KW-0472">Membrane</keyword>
<sequence>MTMRATNSCQPGSQLPSGSSGTIPTGGASLERLAPHDGGMPRLVARLNCLALARVRLRRARKLRDLDPRASTATSKFRLSVIKESKIALHEHKHGREMVDWILLLLMVTFAAAMVQSATGFGFGLISVPAFLIVMNSVVAIQLVIIITLGMSCVHWPTLRGVAPGHLLKWLSLGCTFGFPLGIVVYAKFDIDTIKMTVALLIILISVINGWHLLSKETGRRQPDRQPHGPGTLMGVGVASGLMASSLAMPGPAVMLYLSRTGLDKNEIRATILTFFLFSYGGALLLQATLIGIGTQTWINALVLTPAALGGVVVGHLLSKKINQQLFEGLVLLILLLTGFFMLVSL</sequence>
<evidence type="ECO:0000256" key="6">
    <source>
        <dbReference type="ARBA" id="ARBA00023136"/>
    </source>
</evidence>
<dbReference type="EMBL" id="PSPG01000003">
    <property type="protein sequence ID" value="PXF22103.1"/>
    <property type="molecule type" value="Genomic_DNA"/>
</dbReference>
<gene>
    <name evidence="9" type="ORF">CXX69_01550</name>
</gene>